<gene>
    <name evidence="2" type="primary">cobN_2</name>
    <name evidence="2" type="ORF">SPTER_03410</name>
</gene>
<dbReference type="AlphaFoldDB" id="A0A517DP03"/>
<dbReference type="NCBIfam" id="TIGR02257">
    <property type="entry name" value="cobalto_cobN"/>
    <property type="match status" value="1"/>
</dbReference>
<sequence length="1241" mass="138161">MVIIFTNVERQWTMLQQAGRYLADRNLLLAEIRIFFFNDHVAWSQHYAALLKKSDTVIFLWQGPVYECELSAKAFQLLDSENRCLYAFMSTADSTADRINGFRAEEIKQIRDYILFSGSSNYQNLLLWLNHKTGREACAYQPPQALAWQGLYQPQAREKDGLLSTAEYVNAFCRQNRPLVGILFSRESWIWQDTAYIDAIISELAGRGLAALPVFGLWEDNQELAAAGISRAVEKFFYRQHEVIIAAVINTFKVSLTTSRQNQTGFLAKLNVPVIQAYNLLRSQAEWQAGFVGLNPVELSVNIVQPEFDGIIHGGVVSSKEAGSYGESRYLPVQERVTALAGKVEKWAKLRYSDNARKKVAIIFHNYPPTNANIGNAQGLDSPASVAALLQAMAANGYRIDTLPASGCELMADLVAGVTNDRRFLTDEQLQRVAGKVRQDDYRNWFAGLAPATRDELIREWGLPPGDVFFAKDSLLVPGKINGNILITVQPPRGFGEDAGKILHSPTCPPPHHYFAFYTWIRDVWQADAVIHVGTHGSLEWLPGKNAGLAPTCYPELALQSLPNIYPYYVTIVGEGIQAKRRGAACLIGHLCPPVSQAGTYEELAELDVLLDEYAHYKTTQSAGAVLVLEQIETKITSLHLAEDVPRLAGELSDDYILRVHMYLENLKHMQIRAGLHTLGQAPQAENLTEYILALTRVANGSVPSLPQVLARAYGYDYYQLIEKSGELVPDGNCTYAELADVIWHTCRVIVEYLQANQFAETAVVEVFKLPQLRELNLTGTATGDLTLVLRYICGELSVKLAATAQEITNTLRALHGEYVEPGPGGAPTNGRADILPTGRNFYGTDPGNLPTPAAWEIGKTLAEQVLCRYIAEEGVYPESIGMVMWSDSNMRTNGQCLAELLYLLGVRPVWQQGSRRVTGVEVIELRELKRPRIDVLARVSGLFRDTLFNAIQLMEKATALVAALDEPAEMNFVRKHMKQDSAALAAQGVDHDLAWQQAGYRIFGCPPGGYGAGVAALLEARSWENVHDLADVYVRWGAHAYGAGRQGEFLPHLFRQRLGTLDITIKNIDNHEVHLLSSDDFNAYCGGMNAAVRSIRGRAPRCYIGDSTDQSHTETRSLGEEFRRVLRGESLNPKFIEGMKKHGYKGAADLAALVCHCLGWDATSEVMRDWMYESLAAKLALDNSIQQWMQAVNPWALQRLAEKLLEAERRGLWQAEPATKQELERLYLAIEGELEERADP</sequence>
<dbReference type="InterPro" id="IPR003672">
    <property type="entry name" value="CobN/Mg_chltase"/>
</dbReference>
<keyword evidence="2" id="KW-0436">Ligase</keyword>
<proteinExistence type="predicted"/>
<dbReference type="GO" id="GO:0051116">
    <property type="term" value="F:cobaltochelatase activity"/>
    <property type="evidence" value="ECO:0007669"/>
    <property type="project" value="UniProtKB-EC"/>
</dbReference>
<evidence type="ECO:0000259" key="1">
    <source>
        <dbReference type="Pfam" id="PF02514"/>
    </source>
</evidence>
<name>A0A517DP03_9FIRM</name>
<dbReference type="GO" id="GO:0009236">
    <property type="term" value="P:cobalamin biosynthetic process"/>
    <property type="evidence" value="ECO:0007669"/>
    <property type="project" value="InterPro"/>
</dbReference>
<dbReference type="InterPro" id="IPR011953">
    <property type="entry name" value="Cobalto_CobN"/>
</dbReference>
<dbReference type="EMBL" id="CP036259">
    <property type="protein sequence ID" value="QDR79082.1"/>
    <property type="molecule type" value="Genomic_DNA"/>
</dbReference>
<dbReference type="OrthoDB" id="9757976at2"/>
<dbReference type="Pfam" id="PF02514">
    <property type="entry name" value="CobN-Mg_chel"/>
    <property type="match status" value="1"/>
</dbReference>
<dbReference type="Proteomes" id="UP000320776">
    <property type="component" value="Chromosome"/>
</dbReference>
<feature type="domain" description="CobN/magnesium chelatase" evidence="1">
    <location>
        <begin position="112"/>
        <end position="1220"/>
    </location>
</feature>
<dbReference type="KEGG" id="sted:SPTER_03410"/>
<reference evidence="2 3" key="1">
    <citation type="submission" date="2019-02" db="EMBL/GenBank/DDBJ databases">
        <title>Closed genome of Sporomusa termitida DSM 4440.</title>
        <authorList>
            <person name="Poehlein A."/>
            <person name="Daniel R."/>
        </authorList>
    </citation>
    <scope>NUCLEOTIDE SEQUENCE [LARGE SCALE GENOMIC DNA]</scope>
    <source>
        <strain evidence="2 3">DSM 4440</strain>
    </source>
</reference>
<evidence type="ECO:0000313" key="3">
    <source>
        <dbReference type="Proteomes" id="UP000320776"/>
    </source>
</evidence>
<dbReference type="RefSeq" id="WP_144348777.1">
    <property type="nucleotide sequence ID" value="NZ_CP036259.1"/>
</dbReference>
<keyword evidence="3" id="KW-1185">Reference proteome</keyword>
<accession>A0A517DP03</accession>
<dbReference type="EC" id="6.6.1.2" evidence="2"/>
<organism evidence="2 3">
    <name type="scientific">Sporomusa termitida</name>
    <dbReference type="NCBI Taxonomy" id="2377"/>
    <lineage>
        <taxon>Bacteria</taxon>
        <taxon>Bacillati</taxon>
        <taxon>Bacillota</taxon>
        <taxon>Negativicutes</taxon>
        <taxon>Selenomonadales</taxon>
        <taxon>Sporomusaceae</taxon>
        <taxon>Sporomusa</taxon>
    </lineage>
</organism>
<evidence type="ECO:0000313" key="2">
    <source>
        <dbReference type="EMBL" id="QDR79082.1"/>
    </source>
</evidence>
<dbReference type="PANTHER" id="PTHR44119:SF4">
    <property type="entry name" value="AEROBIC COBALTOCHELATASE SUBUNIT COBN"/>
    <property type="match status" value="1"/>
</dbReference>
<dbReference type="PANTHER" id="PTHR44119">
    <property type="entry name" value="MAGNESIUM-CHELATASE SUBUNIT CHLH, CHLOROPLASTIC"/>
    <property type="match status" value="1"/>
</dbReference>
<protein>
    <submittedName>
        <fullName evidence="2">Aerobic cobaltochelatase subunit CobN</fullName>
        <ecNumber evidence="2">6.6.1.2</ecNumber>
    </submittedName>
</protein>
<dbReference type="CDD" id="cd10150">
    <property type="entry name" value="CobN_like"/>
    <property type="match status" value="1"/>
</dbReference>